<dbReference type="AlphaFoldDB" id="A0A6A6FJK5"/>
<dbReference type="Proteomes" id="UP000799539">
    <property type="component" value="Unassembled WGS sequence"/>
</dbReference>
<evidence type="ECO:0000313" key="2">
    <source>
        <dbReference type="EMBL" id="KAF2213418.1"/>
    </source>
</evidence>
<keyword evidence="3" id="KW-1185">Reference proteome</keyword>
<dbReference type="InterPro" id="IPR010730">
    <property type="entry name" value="HET"/>
</dbReference>
<organism evidence="2 3">
    <name type="scientific">Cercospora zeae-maydis SCOH1-5</name>
    <dbReference type="NCBI Taxonomy" id="717836"/>
    <lineage>
        <taxon>Eukaryota</taxon>
        <taxon>Fungi</taxon>
        <taxon>Dikarya</taxon>
        <taxon>Ascomycota</taxon>
        <taxon>Pezizomycotina</taxon>
        <taxon>Dothideomycetes</taxon>
        <taxon>Dothideomycetidae</taxon>
        <taxon>Mycosphaerellales</taxon>
        <taxon>Mycosphaerellaceae</taxon>
        <taxon>Cercospora</taxon>
    </lineage>
</organism>
<name>A0A6A6FJK5_9PEZI</name>
<reference evidence="2" key="1">
    <citation type="journal article" date="2020" name="Stud. Mycol.">
        <title>101 Dothideomycetes genomes: a test case for predicting lifestyles and emergence of pathogens.</title>
        <authorList>
            <person name="Haridas S."/>
            <person name="Albert R."/>
            <person name="Binder M."/>
            <person name="Bloem J."/>
            <person name="Labutti K."/>
            <person name="Salamov A."/>
            <person name="Andreopoulos B."/>
            <person name="Baker S."/>
            <person name="Barry K."/>
            <person name="Bills G."/>
            <person name="Bluhm B."/>
            <person name="Cannon C."/>
            <person name="Castanera R."/>
            <person name="Culley D."/>
            <person name="Daum C."/>
            <person name="Ezra D."/>
            <person name="Gonzalez J."/>
            <person name="Henrissat B."/>
            <person name="Kuo A."/>
            <person name="Liang C."/>
            <person name="Lipzen A."/>
            <person name="Lutzoni F."/>
            <person name="Magnuson J."/>
            <person name="Mondo S."/>
            <person name="Nolan M."/>
            <person name="Ohm R."/>
            <person name="Pangilinan J."/>
            <person name="Park H.-J."/>
            <person name="Ramirez L."/>
            <person name="Alfaro M."/>
            <person name="Sun H."/>
            <person name="Tritt A."/>
            <person name="Yoshinaga Y."/>
            <person name="Zwiers L.-H."/>
            <person name="Turgeon B."/>
            <person name="Goodwin S."/>
            <person name="Spatafora J."/>
            <person name="Crous P."/>
            <person name="Grigoriev I."/>
        </authorList>
    </citation>
    <scope>NUCLEOTIDE SEQUENCE</scope>
    <source>
        <strain evidence="2">SCOH1-5</strain>
    </source>
</reference>
<feature type="domain" description="Heterokaryon incompatibility" evidence="1">
    <location>
        <begin position="28"/>
        <end position="175"/>
    </location>
</feature>
<dbReference type="PANTHER" id="PTHR24148">
    <property type="entry name" value="ANKYRIN REPEAT DOMAIN-CONTAINING PROTEIN 39 HOMOLOG-RELATED"/>
    <property type="match status" value="1"/>
</dbReference>
<gene>
    <name evidence="2" type="ORF">CERZMDRAFT_96261</name>
</gene>
<dbReference type="Pfam" id="PF06985">
    <property type="entry name" value="HET"/>
    <property type="match status" value="1"/>
</dbReference>
<protein>
    <recommendedName>
        <fullName evidence="1">Heterokaryon incompatibility domain-containing protein</fullName>
    </recommendedName>
</protein>
<evidence type="ECO:0000313" key="3">
    <source>
        <dbReference type="Proteomes" id="UP000799539"/>
    </source>
</evidence>
<evidence type="ECO:0000259" key="1">
    <source>
        <dbReference type="Pfam" id="PF06985"/>
    </source>
</evidence>
<dbReference type="EMBL" id="ML992670">
    <property type="protein sequence ID" value="KAF2213418.1"/>
    <property type="molecule type" value="Genomic_DNA"/>
</dbReference>
<proteinExistence type="predicted"/>
<accession>A0A6A6FJK5</accession>
<dbReference type="InterPro" id="IPR052895">
    <property type="entry name" value="HetReg/Transcr_Mod"/>
</dbReference>
<dbReference type="PANTHER" id="PTHR24148:SF73">
    <property type="entry name" value="HET DOMAIN PROTEIN (AFU_ORTHOLOGUE AFUA_8G01020)"/>
    <property type="match status" value="1"/>
</dbReference>
<sequence length="600" mass="67907">MPIRLLSFVDPEHWPFGNPDRDADGYNTVNQAIKCNGFVIKVTKNLHDFLQAIRGRADCNKSNFWIDALCINQSPTDSTGEKPEQVKIMAKVYKEAKNVIVWLGKEDDDSRSATRLMNELCMMAPEERAEVTPMTLKTNVESTAESKDFPTIDDWRSLARFFYRRYFKRAWVVQEIICAKRTGLYALCGSQKIHWSRIQTTSNFITDSSWGRLFHSPGFTGIEGGLQPHHGGPATLAETISAKMEKSEEVFMYSLIRSREYDCSCPKDKIYSLIGLRHLQDSAVGFTIEVDYDQEDHDIYTQTAMHILDSTEDLLLLYYAEEAVVGLGIVGYRRYWADNKEPRHIIINGRGGRPHLATLELRAWPLDTISKAGESKQDVYHGKPCAAWLKIVESLGPEYDHYGHHEQTKDVFWRTLVTNTARGQLGTPEPPDQDLERAFAHWISRTCRGSPHHESEAIQRGLNLLEEWGTPLPHGKINTNESNRFASIFRHTNCLRLFRTTSGLLGLGTTSLHEGDQVCIVPGSRVPLIFRPAHISAKANESGSISHTCDTLHDKPSHVAEHYNHAWHLVGACYLHGVMHGEAARRFKADGKQLDTVLVI</sequence>
<dbReference type="OrthoDB" id="3650724at2759"/>